<feature type="transmembrane region" description="Helical" evidence="7">
    <location>
        <begin position="21"/>
        <end position="40"/>
    </location>
</feature>
<proteinExistence type="predicted"/>
<feature type="transmembrane region" description="Helical" evidence="7">
    <location>
        <begin position="545"/>
        <end position="565"/>
    </location>
</feature>
<feature type="region of interest" description="Disordered" evidence="6">
    <location>
        <begin position="345"/>
        <end position="369"/>
    </location>
</feature>
<dbReference type="PANTHER" id="PTHR33406">
    <property type="entry name" value="MEMBRANE PROTEIN MJ1562-RELATED"/>
    <property type="match status" value="1"/>
</dbReference>
<dbReference type="PROSITE" id="PS50156">
    <property type="entry name" value="SSD"/>
    <property type="match status" value="1"/>
</dbReference>
<keyword evidence="4 7" id="KW-1133">Transmembrane helix</keyword>
<comment type="subcellular location">
    <subcellularLocation>
        <location evidence="1">Cell membrane</location>
        <topology evidence="1">Multi-pass membrane protein</topology>
    </subcellularLocation>
</comment>
<dbReference type="AlphaFoldDB" id="A0A2N6PIG6"/>
<evidence type="ECO:0000313" key="9">
    <source>
        <dbReference type="EMBL" id="PMB98464.1"/>
    </source>
</evidence>
<name>A0A2N6PIG6_9MICO</name>
<evidence type="ECO:0000313" key="10">
    <source>
        <dbReference type="Proteomes" id="UP000235703"/>
    </source>
</evidence>
<feature type="transmembrane region" description="Helical" evidence="7">
    <location>
        <begin position="610"/>
        <end position="629"/>
    </location>
</feature>
<evidence type="ECO:0000256" key="2">
    <source>
        <dbReference type="ARBA" id="ARBA00022475"/>
    </source>
</evidence>
<protein>
    <submittedName>
        <fullName evidence="9">Transporter</fullName>
    </submittedName>
</protein>
<evidence type="ECO:0000256" key="5">
    <source>
        <dbReference type="ARBA" id="ARBA00023136"/>
    </source>
</evidence>
<keyword evidence="5 7" id="KW-0472">Membrane</keyword>
<keyword evidence="2" id="KW-1003">Cell membrane</keyword>
<feature type="transmembrane region" description="Helical" evidence="7">
    <location>
        <begin position="278"/>
        <end position="306"/>
    </location>
</feature>
<feature type="transmembrane region" description="Helical" evidence="7">
    <location>
        <begin position="661"/>
        <end position="680"/>
    </location>
</feature>
<gene>
    <name evidence="9" type="ORF">CJ198_03730</name>
</gene>
<feature type="transmembrane region" description="Helical" evidence="7">
    <location>
        <begin position="686"/>
        <end position="714"/>
    </location>
</feature>
<comment type="caution">
    <text evidence="9">The sequence shown here is derived from an EMBL/GenBank/DDBJ whole genome shotgun (WGS) entry which is preliminary data.</text>
</comment>
<dbReference type="OrthoDB" id="7051771at2"/>
<dbReference type="PANTHER" id="PTHR33406:SF13">
    <property type="entry name" value="MEMBRANE PROTEIN YDFJ"/>
    <property type="match status" value="1"/>
</dbReference>
<evidence type="ECO:0000256" key="6">
    <source>
        <dbReference type="SAM" id="MobiDB-lite"/>
    </source>
</evidence>
<feature type="transmembrane region" description="Helical" evidence="7">
    <location>
        <begin position="210"/>
        <end position="233"/>
    </location>
</feature>
<dbReference type="InterPro" id="IPR000731">
    <property type="entry name" value="SSD"/>
</dbReference>
<evidence type="ECO:0000259" key="8">
    <source>
        <dbReference type="PROSITE" id="PS50156"/>
    </source>
</evidence>
<organism evidence="9 10">
    <name type="scientific">Brevibacterium luteolum</name>
    <dbReference type="NCBI Taxonomy" id="199591"/>
    <lineage>
        <taxon>Bacteria</taxon>
        <taxon>Bacillati</taxon>
        <taxon>Actinomycetota</taxon>
        <taxon>Actinomycetes</taxon>
        <taxon>Micrococcales</taxon>
        <taxon>Brevibacteriaceae</taxon>
        <taxon>Brevibacterium</taxon>
    </lineage>
</organism>
<sequence length="930" mass="98196">MPVSSFLYELGRTAFRRRKTVVAVWLAILAVLGGFVAAFGDSFNDEFRLPGSESQDALDALELTFPEVAGGSATMLVVSADGQPVDADPYRAQIEDAVERIDDLPHVDGATSPFDEMIDGVINDDGDAAIVNVQYDQASDLLPDSAKDDLQAVADELQAELPDGSIVSPGGDLYTVTSVHISIIEAIGVVIAFIVLIFTLGSAWAAGMPLVTAIIGVGIGMLLILGSTAFATVNSTTPMLALMLGLAVGIDYALFIVSRARQTMFDGYDPEESAARAVATAGSAVVFAGVTVIIALTGLSVAGIPFLTVMGIAAATTVAIAVAVALTMTPALLGFLGYRLVPKKHRPGGSRHASTASGTEGEETESRPRKPGFVTRFYDAWVAAATKIPLLTVIVVIAGLGALALPAKNLQLALPGNGGAEEGTAPRISYDLISEHFGEGFNSPLVVTANIISSTDPLGDLDDMKADIEKIDGVDKVIMAVPNPSADTGLIQIIPEYGPSDERTTEVVKKLRDLKPHFQDEYGFDTSVTGSNAVAIDVSDQLGGALLPFGIFVVGLSLILLMMVFRSIAVPIKATLGFLLSVGAAFGLVTLVFVQGHGADIFGVEKVGPVISFLPIILMGILFGLAMDYEVFLVSGMREAFAHGASAKDAIHRGFQSSARVVVAAAIIMFAVFAAFVPAGDAIIKSIAFGLAVGIFIDAFVVRMTFVPAVMALLGDKAWWLPRWLERTLPHFDVEGEGLYHQVQYKDWPGDGKDYAVYGEGLGLDGSGRTVFDKVDLAVQPGEVLAVSGQGATALLLTVAGRATPDRGELKVLNRVLPEEAPKVRSAIPYMVLNSAEDALITSPGYLHRTRKQMPDIVLIDRADQARDRDTAEAAQELISSAIAAGSSVLLGLGNRDADWMLPPQTHYRLLDLDTHNRGKDTAHDLVRTS</sequence>
<dbReference type="SUPFAM" id="SSF82866">
    <property type="entry name" value="Multidrug efflux transporter AcrB transmembrane domain"/>
    <property type="match status" value="2"/>
</dbReference>
<reference evidence="9 10" key="1">
    <citation type="submission" date="2017-09" db="EMBL/GenBank/DDBJ databases">
        <title>Bacterial strain isolated from the female urinary microbiota.</title>
        <authorList>
            <person name="Thomas-White K."/>
            <person name="Kumar N."/>
            <person name="Forster S."/>
            <person name="Putonti C."/>
            <person name="Lawley T."/>
            <person name="Wolfe A.J."/>
        </authorList>
    </citation>
    <scope>NUCLEOTIDE SEQUENCE [LARGE SCALE GENOMIC DNA]</scope>
    <source>
        <strain evidence="9 10">UMB0680</strain>
    </source>
</reference>
<evidence type="ECO:0000256" key="7">
    <source>
        <dbReference type="SAM" id="Phobius"/>
    </source>
</evidence>
<feature type="transmembrane region" description="Helical" evidence="7">
    <location>
        <begin position="179"/>
        <end position="198"/>
    </location>
</feature>
<evidence type="ECO:0000256" key="4">
    <source>
        <dbReference type="ARBA" id="ARBA00022989"/>
    </source>
</evidence>
<dbReference type="Proteomes" id="UP000235703">
    <property type="component" value="Unassembled WGS sequence"/>
</dbReference>
<dbReference type="InterPro" id="IPR050545">
    <property type="entry name" value="Mycobact_MmpL"/>
</dbReference>
<dbReference type="Gene3D" id="1.20.1640.10">
    <property type="entry name" value="Multidrug efflux transporter AcrB transmembrane domain"/>
    <property type="match status" value="2"/>
</dbReference>
<keyword evidence="10" id="KW-1185">Reference proteome</keyword>
<dbReference type="EMBL" id="PNFZ01000002">
    <property type="protein sequence ID" value="PMB98464.1"/>
    <property type="molecule type" value="Genomic_DNA"/>
</dbReference>
<feature type="transmembrane region" description="Helical" evidence="7">
    <location>
        <begin position="577"/>
        <end position="598"/>
    </location>
</feature>
<keyword evidence="3 7" id="KW-0812">Transmembrane</keyword>
<accession>A0A2N6PIG6</accession>
<feature type="domain" description="SSD" evidence="8">
    <location>
        <begin position="206"/>
        <end position="335"/>
    </location>
</feature>
<dbReference type="GO" id="GO:0005886">
    <property type="term" value="C:plasma membrane"/>
    <property type="evidence" value="ECO:0007669"/>
    <property type="project" value="UniProtKB-SubCell"/>
</dbReference>
<evidence type="ECO:0000256" key="3">
    <source>
        <dbReference type="ARBA" id="ARBA00022692"/>
    </source>
</evidence>
<dbReference type="InterPro" id="IPR027417">
    <property type="entry name" value="P-loop_NTPase"/>
</dbReference>
<feature type="transmembrane region" description="Helical" evidence="7">
    <location>
        <begin position="377"/>
        <end position="405"/>
    </location>
</feature>
<feature type="transmembrane region" description="Helical" evidence="7">
    <location>
        <begin position="239"/>
        <end position="257"/>
    </location>
</feature>
<dbReference type="SUPFAM" id="SSF52540">
    <property type="entry name" value="P-loop containing nucleoside triphosphate hydrolases"/>
    <property type="match status" value="1"/>
</dbReference>
<dbReference type="Pfam" id="PF03176">
    <property type="entry name" value="MMPL"/>
    <property type="match status" value="2"/>
</dbReference>
<dbReference type="InterPro" id="IPR004869">
    <property type="entry name" value="MMPL_dom"/>
</dbReference>
<evidence type="ECO:0000256" key="1">
    <source>
        <dbReference type="ARBA" id="ARBA00004651"/>
    </source>
</evidence>
<feature type="transmembrane region" description="Helical" evidence="7">
    <location>
        <begin position="312"/>
        <end position="336"/>
    </location>
</feature>